<proteinExistence type="predicted"/>
<protein>
    <submittedName>
        <fullName evidence="2">Uncharacterized protein</fullName>
    </submittedName>
</protein>
<dbReference type="RefSeq" id="WP_017847087.1">
    <property type="nucleotide sequence ID" value="NZ_AOUH01000019.1"/>
</dbReference>
<reference evidence="3" key="1">
    <citation type="submission" date="2016-07" db="EMBL/GenBank/DDBJ databases">
        <authorList>
            <person name="Florea S."/>
            <person name="Webb J.S."/>
            <person name="Jaromczyk J."/>
            <person name="Schardl C.L."/>
        </authorList>
    </citation>
    <scope>NUCLEOTIDE SEQUENCE [LARGE SCALE GENOMIC DNA]</scope>
    <source>
        <strain evidence="3">1YdBTEX2</strain>
    </source>
</reference>
<dbReference type="EMBL" id="LT599583">
    <property type="protein sequence ID" value="SBW81708.1"/>
    <property type="molecule type" value="Genomic_DNA"/>
</dbReference>
<accession>A0A1D3K045</accession>
<feature type="compositionally biased region" description="Basic and acidic residues" evidence="1">
    <location>
        <begin position="38"/>
        <end position="53"/>
    </location>
</feature>
<evidence type="ECO:0000256" key="1">
    <source>
        <dbReference type="SAM" id="MobiDB-lite"/>
    </source>
</evidence>
<organism evidence="2 3">
    <name type="scientific">Pseudomonas veronii 1YdBTEX2</name>
    <dbReference type="NCBI Taxonomy" id="1295141"/>
    <lineage>
        <taxon>Bacteria</taxon>
        <taxon>Pseudomonadati</taxon>
        <taxon>Pseudomonadota</taxon>
        <taxon>Gammaproteobacteria</taxon>
        <taxon>Pseudomonadales</taxon>
        <taxon>Pseudomonadaceae</taxon>
        <taxon>Pseudomonas</taxon>
    </lineage>
</organism>
<evidence type="ECO:0000313" key="3">
    <source>
        <dbReference type="Proteomes" id="UP000245431"/>
    </source>
</evidence>
<sequence length="53" mass="5643">MSETTPVSSGNADSAIAKMEATFNMAIEKSAKITELSTAKKAELDATKQRPQN</sequence>
<dbReference type="AlphaFoldDB" id="A0A1D3K045"/>
<dbReference type="Proteomes" id="UP000245431">
    <property type="component" value="Chromosome PVE_r1"/>
</dbReference>
<evidence type="ECO:0000313" key="2">
    <source>
        <dbReference type="EMBL" id="SBW81708.1"/>
    </source>
</evidence>
<gene>
    <name evidence="2" type="ORF">PVE_R1G3826</name>
</gene>
<name>A0A1D3K045_PSEVE</name>
<feature type="region of interest" description="Disordered" evidence="1">
    <location>
        <begin position="34"/>
        <end position="53"/>
    </location>
</feature>